<reference evidence="7" key="1">
    <citation type="journal article" date="2019" name="Int. J. Syst. Evol. Microbiol.">
        <title>The Global Catalogue of Microorganisms (GCM) 10K type strain sequencing project: providing services to taxonomists for standard genome sequencing and annotation.</title>
        <authorList>
            <consortium name="The Broad Institute Genomics Platform"/>
            <consortium name="The Broad Institute Genome Sequencing Center for Infectious Disease"/>
            <person name="Wu L."/>
            <person name="Ma J."/>
        </authorList>
    </citation>
    <scope>NUCLEOTIDE SEQUENCE [LARGE SCALE GENOMIC DNA]</scope>
    <source>
        <strain evidence="7">CGMCC 4.7093</strain>
    </source>
</reference>
<evidence type="ECO:0000313" key="6">
    <source>
        <dbReference type="EMBL" id="MFC5061877.1"/>
    </source>
</evidence>
<feature type="domain" description="ANTAR" evidence="5">
    <location>
        <begin position="169"/>
        <end position="230"/>
    </location>
</feature>
<evidence type="ECO:0000256" key="2">
    <source>
        <dbReference type="ARBA" id="ARBA00022777"/>
    </source>
</evidence>
<dbReference type="Gene3D" id="1.10.10.10">
    <property type="entry name" value="Winged helix-like DNA-binding domain superfamily/Winged helix DNA-binding domain"/>
    <property type="match status" value="1"/>
</dbReference>
<keyword evidence="2" id="KW-0418">Kinase</keyword>
<keyword evidence="4" id="KW-0804">Transcription</keyword>
<evidence type="ECO:0000256" key="4">
    <source>
        <dbReference type="ARBA" id="ARBA00023163"/>
    </source>
</evidence>
<dbReference type="InterPro" id="IPR012074">
    <property type="entry name" value="GAF_ANTAR"/>
</dbReference>
<accession>A0ABV9YJ13</accession>
<dbReference type="Pfam" id="PF03861">
    <property type="entry name" value="ANTAR"/>
    <property type="match status" value="1"/>
</dbReference>
<name>A0ABV9YJ13_9PSEU</name>
<evidence type="ECO:0000256" key="3">
    <source>
        <dbReference type="ARBA" id="ARBA00023015"/>
    </source>
</evidence>
<proteinExistence type="predicted"/>
<dbReference type="PROSITE" id="PS50921">
    <property type="entry name" value="ANTAR"/>
    <property type="match status" value="1"/>
</dbReference>
<evidence type="ECO:0000259" key="5">
    <source>
        <dbReference type="PROSITE" id="PS50921"/>
    </source>
</evidence>
<dbReference type="PIRSF" id="PIRSF036625">
    <property type="entry name" value="GAF_ANTAR"/>
    <property type="match status" value="1"/>
</dbReference>
<dbReference type="InterPro" id="IPR005561">
    <property type="entry name" value="ANTAR"/>
</dbReference>
<gene>
    <name evidence="6" type="ORF">ACFPBZ_06645</name>
</gene>
<keyword evidence="3" id="KW-0805">Transcription regulation</keyword>
<dbReference type="InterPro" id="IPR029016">
    <property type="entry name" value="GAF-like_dom_sf"/>
</dbReference>
<comment type="caution">
    <text evidence="6">The sequence shown here is derived from an EMBL/GenBank/DDBJ whole genome shotgun (WGS) entry which is preliminary data.</text>
</comment>
<dbReference type="Gene3D" id="3.30.450.40">
    <property type="match status" value="1"/>
</dbReference>
<dbReference type="InterPro" id="IPR003018">
    <property type="entry name" value="GAF"/>
</dbReference>
<dbReference type="SUPFAM" id="SSF55781">
    <property type="entry name" value="GAF domain-like"/>
    <property type="match status" value="1"/>
</dbReference>
<dbReference type="InterPro" id="IPR036388">
    <property type="entry name" value="WH-like_DNA-bd_sf"/>
</dbReference>
<keyword evidence="7" id="KW-1185">Reference proteome</keyword>
<dbReference type="SMART" id="SM01012">
    <property type="entry name" value="ANTAR"/>
    <property type="match status" value="1"/>
</dbReference>
<protein>
    <submittedName>
        <fullName evidence="6">GAF and ANTAR domain-containing protein</fullName>
    </submittedName>
</protein>
<dbReference type="RefSeq" id="WP_378035231.1">
    <property type="nucleotide sequence ID" value="NZ_JBHSIV010000005.1"/>
</dbReference>
<dbReference type="InterPro" id="IPR011006">
    <property type="entry name" value="CheY-like_superfamily"/>
</dbReference>
<evidence type="ECO:0000313" key="7">
    <source>
        <dbReference type="Proteomes" id="UP001595947"/>
    </source>
</evidence>
<dbReference type="Pfam" id="PF13185">
    <property type="entry name" value="GAF_2"/>
    <property type="match status" value="1"/>
</dbReference>
<dbReference type="EMBL" id="JBHSIV010000005">
    <property type="protein sequence ID" value="MFC5061877.1"/>
    <property type="molecule type" value="Genomic_DNA"/>
</dbReference>
<dbReference type="SUPFAM" id="SSF52172">
    <property type="entry name" value="CheY-like"/>
    <property type="match status" value="1"/>
</dbReference>
<sequence length="249" mass="26723">MEPGRTDQLVVALRSAARSLTDRRSIRDLEETLGRIVSCAMETIPGVDAASVSMTEHGRIETRHPTSEAIRKIDDIQSRLFEGPCISALEDRPDSGIVIAQDLAGGDAARWPRFAPGAVAAGYRGLMSTTLTSDGGVRGSLNLYSRQPDAFDEHARTLAGLFGVQAALVLVGVNQAANLQKAVDSRDVIGQAKGILMERFGVDDQTAFQMLVRSSQDTNLKLTAVARWLPTEAANSARPDAGRVDRPGR</sequence>
<evidence type="ECO:0000256" key="1">
    <source>
        <dbReference type="ARBA" id="ARBA00022679"/>
    </source>
</evidence>
<keyword evidence="1" id="KW-0808">Transferase</keyword>
<dbReference type="Proteomes" id="UP001595947">
    <property type="component" value="Unassembled WGS sequence"/>
</dbReference>
<organism evidence="6 7">
    <name type="scientific">Actinomycetospora atypica</name>
    <dbReference type="NCBI Taxonomy" id="1290095"/>
    <lineage>
        <taxon>Bacteria</taxon>
        <taxon>Bacillati</taxon>
        <taxon>Actinomycetota</taxon>
        <taxon>Actinomycetes</taxon>
        <taxon>Pseudonocardiales</taxon>
        <taxon>Pseudonocardiaceae</taxon>
        <taxon>Actinomycetospora</taxon>
    </lineage>
</organism>